<proteinExistence type="predicted"/>
<sequence length="67" mass="7355">MGGLFVEQALCHHAMIEQHIPVVAGKDNDGVIQKIAFPQGTDEQAYLVIDMGALRIERPERPSNVSL</sequence>
<comment type="caution">
    <text evidence="1">The sequence shown here is derived from an EMBL/GenBank/DDBJ whole genome shotgun (WGS) entry which is preliminary data.</text>
</comment>
<protein>
    <submittedName>
        <fullName evidence="1">Uncharacterized protein</fullName>
    </submittedName>
</protein>
<name>A0A645H1V2_9ZZZZ</name>
<organism evidence="1">
    <name type="scientific">bioreactor metagenome</name>
    <dbReference type="NCBI Taxonomy" id="1076179"/>
    <lineage>
        <taxon>unclassified sequences</taxon>
        <taxon>metagenomes</taxon>
        <taxon>ecological metagenomes</taxon>
    </lineage>
</organism>
<evidence type="ECO:0000313" key="1">
    <source>
        <dbReference type="EMBL" id="MPN31969.1"/>
    </source>
</evidence>
<accession>A0A645H1V2</accession>
<dbReference type="AlphaFoldDB" id="A0A645H1V2"/>
<dbReference type="EMBL" id="VSSQ01083729">
    <property type="protein sequence ID" value="MPN31969.1"/>
    <property type="molecule type" value="Genomic_DNA"/>
</dbReference>
<gene>
    <name evidence="1" type="ORF">SDC9_179444</name>
</gene>
<reference evidence="1" key="1">
    <citation type="submission" date="2019-08" db="EMBL/GenBank/DDBJ databases">
        <authorList>
            <person name="Kucharzyk K."/>
            <person name="Murdoch R.W."/>
            <person name="Higgins S."/>
            <person name="Loffler F."/>
        </authorList>
    </citation>
    <scope>NUCLEOTIDE SEQUENCE</scope>
</reference>